<dbReference type="AlphaFoldDB" id="X1PCA2"/>
<sequence>DKVIFTGFVNDVKELYASLDLLVLPSQAESFGRVLIEAMAMEKPVVATRAGGAVEVVEDGVTGLLVPSNDTNGLARAIIKMLENEEDRRRKGKAGRERVKNMFSIEKNVKETQKVYMELLSQIK</sequence>
<feature type="non-terminal residue" evidence="2">
    <location>
        <position position="1"/>
    </location>
</feature>
<dbReference type="InterPro" id="IPR001296">
    <property type="entry name" value="Glyco_trans_1"/>
</dbReference>
<protein>
    <recommendedName>
        <fullName evidence="1">Glycosyl transferase family 1 domain-containing protein</fullName>
    </recommendedName>
</protein>
<name>X1PCA2_9ZZZZ</name>
<organism evidence="2">
    <name type="scientific">marine sediment metagenome</name>
    <dbReference type="NCBI Taxonomy" id="412755"/>
    <lineage>
        <taxon>unclassified sequences</taxon>
        <taxon>metagenomes</taxon>
        <taxon>ecological metagenomes</taxon>
    </lineage>
</organism>
<accession>X1PCA2</accession>
<gene>
    <name evidence="2" type="ORF">S06H3_36145</name>
</gene>
<dbReference type="Pfam" id="PF00534">
    <property type="entry name" value="Glycos_transf_1"/>
    <property type="match status" value="1"/>
</dbReference>
<proteinExistence type="predicted"/>
<reference evidence="2" key="1">
    <citation type="journal article" date="2014" name="Front. Microbiol.">
        <title>High frequency of phylogenetically diverse reductive dehalogenase-homologous genes in deep subseafloor sedimentary metagenomes.</title>
        <authorList>
            <person name="Kawai M."/>
            <person name="Futagami T."/>
            <person name="Toyoda A."/>
            <person name="Takaki Y."/>
            <person name="Nishi S."/>
            <person name="Hori S."/>
            <person name="Arai W."/>
            <person name="Tsubouchi T."/>
            <person name="Morono Y."/>
            <person name="Uchiyama I."/>
            <person name="Ito T."/>
            <person name="Fujiyama A."/>
            <person name="Inagaki F."/>
            <person name="Takami H."/>
        </authorList>
    </citation>
    <scope>NUCLEOTIDE SEQUENCE</scope>
    <source>
        <strain evidence="2">Expedition CK06-06</strain>
    </source>
</reference>
<dbReference type="PANTHER" id="PTHR12526">
    <property type="entry name" value="GLYCOSYLTRANSFERASE"/>
    <property type="match status" value="1"/>
</dbReference>
<evidence type="ECO:0000313" key="2">
    <source>
        <dbReference type="EMBL" id="GAI28534.1"/>
    </source>
</evidence>
<dbReference type="Gene3D" id="3.40.50.2000">
    <property type="entry name" value="Glycogen Phosphorylase B"/>
    <property type="match status" value="2"/>
</dbReference>
<dbReference type="PANTHER" id="PTHR12526:SF630">
    <property type="entry name" value="GLYCOSYLTRANSFERASE"/>
    <property type="match status" value="1"/>
</dbReference>
<evidence type="ECO:0000259" key="1">
    <source>
        <dbReference type="Pfam" id="PF00534"/>
    </source>
</evidence>
<feature type="domain" description="Glycosyl transferase family 1" evidence="1">
    <location>
        <begin position="1"/>
        <end position="98"/>
    </location>
</feature>
<dbReference type="GO" id="GO:0016757">
    <property type="term" value="F:glycosyltransferase activity"/>
    <property type="evidence" value="ECO:0007669"/>
    <property type="project" value="InterPro"/>
</dbReference>
<dbReference type="SUPFAM" id="SSF53756">
    <property type="entry name" value="UDP-Glycosyltransferase/glycogen phosphorylase"/>
    <property type="match status" value="1"/>
</dbReference>
<dbReference type="EMBL" id="BARV01021869">
    <property type="protein sequence ID" value="GAI28534.1"/>
    <property type="molecule type" value="Genomic_DNA"/>
</dbReference>
<comment type="caution">
    <text evidence="2">The sequence shown here is derived from an EMBL/GenBank/DDBJ whole genome shotgun (WGS) entry which is preliminary data.</text>
</comment>
<dbReference type="CDD" id="cd03801">
    <property type="entry name" value="GT4_PimA-like"/>
    <property type="match status" value="1"/>
</dbReference>